<proteinExistence type="predicted"/>
<sequence>MATKLQKTYRDKGKSWYECESFKHIQTLVHEKFG</sequence>
<evidence type="ECO:0000313" key="1">
    <source>
        <dbReference type="EMBL" id="KKE85668.1"/>
    </source>
</evidence>
<dbReference type="PATRIC" id="fig|1129367.4.peg.257"/>
<evidence type="ECO:0000313" key="2">
    <source>
        <dbReference type="Proteomes" id="UP000033434"/>
    </source>
</evidence>
<name>A0A0F6AHN6_9GAMM</name>
<dbReference type="EMBL" id="AUXW01000016">
    <property type="protein sequence ID" value="KKE85668.1"/>
    <property type="molecule type" value="Genomic_DNA"/>
</dbReference>
<reference evidence="1 2" key="1">
    <citation type="journal article" date="2015" name="BMC Genomics">
        <title>Genome mining reveals unlocked bioactive potential of marine Gram-negative bacteria.</title>
        <authorList>
            <person name="Machado H."/>
            <person name="Sonnenschein E.C."/>
            <person name="Melchiorsen J."/>
            <person name="Gram L."/>
        </authorList>
    </citation>
    <scope>NUCLEOTIDE SEQUENCE [LARGE SCALE GENOMIC DNA]</scope>
    <source>
        <strain evidence="1 2">S4054</strain>
    </source>
</reference>
<dbReference type="AlphaFoldDB" id="A0A0F6AHN6"/>
<gene>
    <name evidence="1" type="ORF">N479_25250</name>
</gene>
<organism evidence="1 2">
    <name type="scientific">Pseudoalteromonas luteoviolacea S4054</name>
    <dbReference type="NCBI Taxonomy" id="1129367"/>
    <lineage>
        <taxon>Bacteria</taxon>
        <taxon>Pseudomonadati</taxon>
        <taxon>Pseudomonadota</taxon>
        <taxon>Gammaproteobacteria</taxon>
        <taxon>Alteromonadales</taxon>
        <taxon>Pseudoalteromonadaceae</taxon>
        <taxon>Pseudoalteromonas</taxon>
    </lineage>
</organism>
<dbReference type="Proteomes" id="UP000033434">
    <property type="component" value="Unassembled WGS sequence"/>
</dbReference>
<comment type="caution">
    <text evidence="1">The sequence shown here is derived from an EMBL/GenBank/DDBJ whole genome shotgun (WGS) entry which is preliminary data.</text>
</comment>
<protein>
    <submittedName>
        <fullName evidence="1">Uncharacterized protein</fullName>
    </submittedName>
</protein>
<accession>A0A0F6AHN6</accession>